<dbReference type="Proteomes" id="UP001165378">
    <property type="component" value="Unassembled WGS sequence"/>
</dbReference>
<comment type="caution">
    <text evidence="2">The sequence shown here is derived from an EMBL/GenBank/DDBJ whole genome shotgun (WGS) entry which is preliminary data.</text>
</comment>
<dbReference type="RefSeq" id="WP_235056824.1">
    <property type="nucleotide sequence ID" value="NZ_JAKFHA010000030.1"/>
</dbReference>
<name>A0AA41Q7G1_9ACTN</name>
<feature type="region of interest" description="Disordered" evidence="1">
    <location>
        <begin position="39"/>
        <end position="70"/>
    </location>
</feature>
<organism evidence="2 3">
    <name type="scientific">Yinghuangia soli</name>
    <dbReference type="NCBI Taxonomy" id="2908204"/>
    <lineage>
        <taxon>Bacteria</taxon>
        <taxon>Bacillati</taxon>
        <taxon>Actinomycetota</taxon>
        <taxon>Actinomycetes</taxon>
        <taxon>Kitasatosporales</taxon>
        <taxon>Streptomycetaceae</taxon>
        <taxon>Yinghuangia</taxon>
    </lineage>
</organism>
<reference evidence="2" key="1">
    <citation type="submission" date="2022-01" db="EMBL/GenBank/DDBJ databases">
        <title>Genome-Based Taxonomic Classification of the Phylum Actinobacteria.</title>
        <authorList>
            <person name="Gao Y."/>
        </authorList>
    </citation>
    <scope>NUCLEOTIDE SEQUENCE</scope>
    <source>
        <strain evidence="2">KLBMP 8922</strain>
    </source>
</reference>
<protein>
    <submittedName>
        <fullName evidence="2">Uncharacterized protein</fullName>
    </submittedName>
</protein>
<evidence type="ECO:0000313" key="3">
    <source>
        <dbReference type="Proteomes" id="UP001165378"/>
    </source>
</evidence>
<evidence type="ECO:0000256" key="1">
    <source>
        <dbReference type="SAM" id="MobiDB-lite"/>
    </source>
</evidence>
<keyword evidence="3" id="KW-1185">Reference proteome</keyword>
<gene>
    <name evidence="2" type="ORF">LZ495_33465</name>
</gene>
<evidence type="ECO:0000313" key="2">
    <source>
        <dbReference type="EMBL" id="MCF2532101.1"/>
    </source>
</evidence>
<proteinExistence type="predicted"/>
<dbReference type="EMBL" id="JAKFHA010000030">
    <property type="protein sequence ID" value="MCF2532101.1"/>
    <property type="molecule type" value="Genomic_DNA"/>
</dbReference>
<dbReference type="AlphaFoldDB" id="A0AA41Q7G1"/>
<sequence length="70" mass="7674">MAALLVRHRAEQKKVSERLGEAWHEHGLIFPSKVGTPLAPDNFSHEGRPRALAPARASTLGRVAPREPNS</sequence>
<accession>A0AA41Q7G1</accession>